<dbReference type="InterPro" id="IPR011701">
    <property type="entry name" value="MFS"/>
</dbReference>
<proteinExistence type="predicted"/>
<feature type="transmembrane region" description="Helical" evidence="1">
    <location>
        <begin position="52"/>
        <end position="75"/>
    </location>
</feature>
<keyword evidence="3" id="KW-1185">Reference proteome</keyword>
<protein>
    <submittedName>
        <fullName evidence="2">MFS transporter</fullName>
    </submittedName>
</protein>
<feature type="transmembrane region" description="Helical" evidence="1">
    <location>
        <begin position="140"/>
        <end position="162"/>
    </location>
</feature>
<dbReference type="Pfam" id="PF07690">
    <property type="entry name" value="MFS_1"/>
    <property type="match status" value="1"/>
</dbReference>
<dbReference type="GO" id="GO:0022857">
    <property type="term" value="F:transmembrane transporter activity"/>
    <property type="evidence" value="ECO:0007669"/>
    <property type="project" value="InterPro"/>
</dbReference>
<dbReference type="PANTHER" id="PTHR23523:SF2">
    <property type="entry name" value="2-NITROIMIDAZOLE TRANSPORTER"/>
    <property type="match status" value="1"/>
</dbReference>
<dbReference type="Proteomes" id="UP000680132">
    <property type="component" value="Unassembled WGS sequence"/>
</dbReference>
<accession>A0A939QM47</accession>
<feature type="transmembrane region" description="Helical" evidence="1">
    <location>
        <begin position="325"/>
        <end position="348"/>
    </location>
</feature>
<dbReference type="EMBL" id="JAGFOA010000006">
    <property type="protein sequence ID" value="MBO3664760.1"/>
    <property type="molecule type" value="Genomic_DNA"/>
</dbReference>
<evidence type="ECO:0000313" key="3">
    <source>
        <dbReference type="Proteomes" id="UP000680132"/>
    </source>
</evidence>
<feature type="transmembrane region" description="Helical" evidence="1">
    <location>
        <begin position="82"/>
        <end position="100"/>
    </location>
</feature>
<reference evidence="2" key="1">
    <citation type="submission" date="2021-03" db="EMBL/GenBank/DDBJ databases">
        <title>Microbacterium sp. nov., a novel actinobacterium isolated from cow dung.</title>
        <authorList>
            <person name="Zhang L."/>
        </authorList>
    </citation>
    <scope>NUCLEOTIDE SEQUENCE</scope>
    <source>
        <strain evidence="2">NEAU-LLB</strain>
    </source>
</reference>
<gene>
    <name evidence="2" type="ORF">J5V96_14775</name>
</gene>
<feature type="transmembrane region" description="Helical" evidence="1">
    <location>
        <begin position="272"/>
        <end position="292"/>
    </location>
</feature>
<dbReference type="PANTHER" id="PTHR23523">
    <property type="match status" value="1"/>
</dbReference>
<sequence>MTRAGTAAAGRALPWLVVSGVLVAALSLRGPILSVTPVLRDIARDYELDGATASLLTTFPVLMFAAITPLAAIAIRRAGAELALLACLIGVAVGTLIRAVPGFGWMITGMIVIGASITIGNVVIPVIIGRDVPAPRVATVTAAYTAALNGGSLLTTLTTAGIAEATGWSVALLLWGVLTLLGIGLWALHLWRDRIPGVRWDERASGGVVRSEAVMLTGPVPVMGRRGDVVRNPTVWLLVAAFGCQSAGYYGMSTWLPAMLGDMTGSGPAGAGALASIFQGVAIVGAFIVPALARWLPLAVPAGVVAACWIALSTGMLLAPELFPLWVSLGGVAHAGGFVVIFTVMVGIARSDAEAAAMSALVQGAAYLVGAASGPVLGAVHDATGAWTAPLTITLSLALGFTICLMTAVARVRR</sequence>
<name>A0A939QM47_9MICO</name>
<dbReference type="RefSeq" id="WP_208504732.1">
    <property type="nucleotide sequence ID" value="NZ_JAGFOA010000006.1"/>
</dbReference>
<dbReference type="SUPFAM" id="SSF103473">
    <property type="entry name" value="MFS general substrate transporter"/>
    <property type="match status" value="1"/>
</dbReference>
<keyword evidence="1" id="KW-0812">Transmembrane</keyword>
<feature type="transmembrane region" description="Helical" evidence="1">
    <location>
        <begin position="235"/>
        <end position="252"/>
    </location>
</feature>
<dbReference type="InterPro" id="IPR036259">
    <property type="entry name" value="MFS_trans_sf"/>
</dbReference>
<comment type="caution">
    <text evidence="2">The sequence shown here is derived from an EMBL/GenBank/DDBJ whole genome shotgun (WGS) entry which is preliminary data.</text>
</comment>
<feature type="transmembrane region" description="Helical" evidence="1">
    <location>
        <begin position="387"/>
        <end position="410"/>
    </location>
</feature>
<feature type="transmembrane region" description="Helical" evidence="1">
    <location>
        <begin position="299"/>
        <end position="319"/>
    </location>
</feature>
<keyword evidence="1" id="KW-1133">Transmembrane helix</keyword>
<keyword evidence="1" id="KW-0472">Membrane</keyword>
<organism evidence="2 3">
    <name type="scientific">Microbacterium stercoris</name>
    <dbReference type="NCBI Taxonomy" id="2820289"/>
    <lineage>
        <taxon>Bacteria</taxon>
        <taxon>Bacillati</taxon>
        <taxon>Actinomycetota</taxon>
        <taxon>Actinomycetes</taxon>
        <taxon>Micrococcales</taxon>
        <taxon>Microbacteriaceae</taxon>
        <taxon>Microbacterium</taxon>
    </lineage>
</organism>
<feature type="transmembrane region" description="Helical" evidence="1">
    <location>
        <begin position="12"/>
        <end position="32"/>
    </location>
</feature>
<feature type="transmembrane region" description="Helical" evidence="1">
    <location>
        <begin position="168"/>
        <end position="191"/>
    </location>
</feature>
<evidence type="ECO:0000256" key="1">
    <source>
        <dbReference type="SAM" id="Phobius"/>
    </source>
</evidence>
<evidence type="ECO:0000313" key="2">
    <source>
        <dbReference type="EMBL" id="MBO3664760.1"/>
    </source>
</evidence>
<dbReference type="InterPro" id="IPR052524">
    <property type="entry name" value="MFS_Cyanate_Porter"/>
</dbReference>
<dbReference type="Gene3D" id="1.20.1250.20">
    <property type="entry name" value="MFS general substrate transporter like domains"/>
    <property type="match status" value="2"/>
</dbReference>
<dbReference type="AlphaFoldDB" id="A0A939QM47"/>
<feature type="transmembrane region" description="Helical" evidence="1">
    <location>
        <begin position="106"/>
        <end position="128"/>
    </location>
</feature>
<feature type="transmembrane region" description="Helical" evidence="1">
    <location>
        <begin position="360"/>
        <end position="381"/>
    </location>
</feature>